<dbReference type="PANTHER" id="PTHR38031:SF1">
    <property type="entry name" value="SULFUR CARRIER PROTEIN CYSO"/>
    <property type="match status" value="1"/>
</dbReference>
<dbReference type="SUPFAM" id="SSF54285">
    <property type="entry name" value="MoaD/ThiS"/>
    <property type="match status" value="1"/>
</dbReference>
<evidence type="ECO:0000313" key="1">
    <source>
        <dbReference type="EMBL" id="WOX58186.1"/>
    </source>
</evidence>
<proteinExistence type="predicted"/>
<dbReference type="NCBIfam" id="TIGR01687">
    <property type="entry name" value="moaD_arch"/>
    <property type="match status" value="1"/>
</dbReference>
<dbReference type="KEGG" id="mrc:R6Y96_02775"/>
<dbReference type="EMBL" id="CP137642">
    <property type="protein sequence ID" value="WOX58186.1"/>
    <property type="molecule type" value="Genomic_DNA"/>
</dbReference>
<dbReference type="InterPro" id="IPR012675">
    <property type="entry name" value="Beta-grasp_dom_sf"/>
</dbReference>
<dbReference type="InterPro" id="IPR016155">
    <property type="entry name" value="Mopterin_synth/thiamin_S_b"/>
</dbReference>
<gene>
    <name evidence="1" type="ORF">R6Y96_02775</name>
</gene>
<dbReference type="InterPro" id="IPR054834">
    <property type="entry name" value="SAMP1_3"/>
</dbReference>
<dbReference type="Pfam" id="PF02597">
    <property type="entry name" value="ThiS"/>
    <property type="match status" value="1"/>
</dbReference>
<reference evidence="1 2" key="1">
    <citation type="submission" date="2023-10" db="EMBL/GenBank/DDBJ databases">
        <title>The complete genome sequence of Methanoculleus receptaculi DSM 18860.</title>
        <authorList>
            <person name="Lai S.-J."/>
            <person name="You Y.-T."/>
            <person name="Chen S.-C."/>
        </authorList>
    </citation>
    <scope>NUCLEOTIDE SEQUENCE [LARGE SCALE GENOMIC DNA]</scope>
    <source>
        <strain evidence="1 2">DSM 18860</strain>
    </source>
</reference>
<dbReference type="CDD" id="cd17040">
    <property type="entry name" value="Ubl_MoaD_like"/>
    <property type="match status" value="1"/>
</dbReference>
<dbReference type="InterPro" id="IPR052045">
    <property type="entry name" value="Sulfur_Carrier/Prot_Modifier"/>
</dbReference>
<organism evidence="1 2">
    <name type="scientific">Methanoculleus receptaculi</name>
    <dbReference type="NCBI Taxonomy" id="394967"/>
    <lineage>
        <taxon>Archaea</taxon>
        <taxon>Methanobacteriati</taxon>
        <taxon>Methanobacteriota</taxon>
        <taxon>Stenosarchaea group</taxon>
        <taxon>Methanomicrobia</taxon>
        <taxon>Methanomicrobiales</taxon>
        <taxon>Methanomicrobiaceae</taxon>
        <taxon>Methanoculleus</taxon>
    </lineage>
</organism>
<dbReference type="AlphaFoldDB" id="A0AAX4FY75"/>
<dbReference type="RefSeq" id="WP_214022456.1">
    <property type="nucleotide sequence ID" value="NZ_CP137642.1"/>
</dbReference>
<protein>
    <submittedName>
        <fullName evidence="1">Ubiquitin-like small modifier protein 1</fullName>
    </submittedName>
</protein>
<evidence type="ECO:0000313" key="2">
    <source>
        <dbReference type="Proteomes" id="UP001305652"/>
    </source>
</evidence>
<dbReference type="PANTHER" id="PTHR38031">
    <property type="entry name" value="SULFUR CARRIER PROTEIN SLR0821-RELATED"/>
    <property type="match status" value="1"/>
</dbReference>
<dbReference type="InterPro" id="IPR010038">
    <property type="entry name" value="MoaD_arc-typ"/>
</dbReference>
<dbReference type="NCBIfam" id="NF041918">
    <property type="entry name" value="SAMP1"/>
    <property type="match status" value="1"/>
</dbReference>
<name>A0AAX4FY75_9EURY</name>
<accession>A0AAX4FY75</accession>
<dbReference type="GeneID" id="85732046"/>
<sequence length="92" mass="9964">MRLSVKAFARFREILGSEFSIDLPDGAQMEAVLAVLRERAGDEAVAVFDETGRLRPHVILMLNGKRANRNDIGSLALEDGDEIALFPPVAGG</sequence>
<dbReference type="InterPro" id="IPR003749">
    <property type="entry name" value="ThiS/MoaD-like"/>
</dbReference>
<dbReference type="Proteomes" id="UP001305652">
    <property type="component" value="Chromosome"/>
</dbReference>
<dbReference type="Gene3D" id="3.10.20.30">
    <property type="match status" value="1"/>
</dbReference>
<keyword evidence="2" id="KW-1185">Reference proteome</keyword>